<gene>
    <name evidence="2" type="ORF">GCM10011322_02220</name>
</gene>
<evidence type="ECO:0000256" key="1">
    <source>
        <dbReference type="SAM" id="SignalP"/>
    </source>
</evidence>
<reference evidence="2 3" key="1">
    <citation type="journal article" date="2014" name="Int. J. Syst. Evol. Microbiol.">
        <title>Complete genome sequence of Corynebacterium casei LMG S-19264T (=DSM 44701T), isolated from a smear-ripened cheese.</title>
        <authorList>
            <consortium name="US DOE Joint Genome Institute (JGI-PGF)"/>
            <person name="Walter F."/>
            <person name="Albersmeier A."/>
            <person name="Kalinowski J."/>
            <person name="Ruckert C."/>
        </authorList>
    </citation>
    <scope>NUCLEOTIDE SEQUENCE [LARGE SCALE GENOMIC DNA]</scope>
    <source>
        <strain evidence="2 3">CGMCC 1.9161</strain>
    </source>
</reference>
<feature type="chain" id="PRO_5037346139" description="UrcA family protein" evidence="1">
    <location>
        <begin position="32"/>
        <end position="115"/>
    </location>
</feature>
<name>A0A917Q463_9HYPH</name>
<dbReference type="Proteomes" id="UP000600449">
    <property type="component" value="Unassembled WGS sequence"/>
</dbReference>
<dbReference type="EMBL" id="BMMF01000001">
    <property type="protein sequence ID" value="GGK19121.1"/>
    <property type="molecule type" value="Genomic_DNA"/>
</dbReference>
<protein>
    <recommendedName>
        <fullName evidence="4">UrcA family protein</fullName>
    </recommendedName>
</protein>
<dbReference type="RefSeq" id="WP_188908594.1">
    <property type="nucleotide sequence ID" value="NZ_BMMF01000001.1"/>
</dbReference>
<comment type="caution">
    <text evidence="2">The sequence shown here is derived from an EMBL/GenBank/DDBJ whole genome shotgun (WGS) entry which is preliminary data.</text>
</comment>
<feature type="signal peptide" evidence="1">
    <location>
        <begin position="1"/>
        <end position="31"/>
    </location>
</feature>
<keyword evidence="1" id="KW-0732">Signal</keyword>
<accession>A0A917Q463</accession>
<sequence>MTSASTSRTLPSLVFVALAALALGACTQTSAPEQASGPSARAASLALPGSSACAREIRAFRDLLDRDNETGFVGASVYRDATRDLEGPAATCRAGDDAAARAALRAVKTRYGYPA</sequence>
<evidence type="ECO:0000313" key="2">
    <source>
        <dbReference type="EMBL" id="GGK19121.1"/>
    </source>
</evidence>
<keyword evidence="3" id="KW-1185">Reference proteome</keyword>
<evidence type="ECO:0008006" key="4">
    <source>
        <dbReference type="Google" id="ProtNLM"/>
    </source>
</evidence>
<organism evidence="2 3">
    <name type="scientific">Salinarimonas ramus</name>
    <dbReference type="NCBI Taxonomy" id="690164"/>
    <lineage>
        <taxon>Bacteria</taxon>
        <taxon>Pseudomonadati</taxon>
        <taxon>Pseudomonadota</taxon>
        <taxon>Alphaproteobacteria</taxon>
        <taxon>Hyphomicrobiales</taxon>
        <taxon>Salinarimonadaceae</taxon>
        <taxon>Salinarimonas</taxon>
    </lineage>
</organism>
<dbReference type="AlphaFoldDB" id="A0A917Q463"/>
<evidence type="ECO:0000313" key="3">
    <source>
        <dbReference type="Proteomes" id="UP000600449"/>
    </source>
</evidence>
<proteinExistence type="predicted"/>